<feature type="compositionally biased region" description="Polar residues" evidence="1">
    <location>
        <begin position="57"/>
        <end position="69"/>
    </location>
</feature>
<organism evidence="2 3">
    <name type="scientific">Budvicia aquatica</name>
    <dbReference type="NCBI Taxonomy" id="82979"/>
    <lineage>
        <taxon>Bacteria</taxon>
        <taxon>Pseudomonadati</taxon>
        <taxon>Pseudomonadota</taxon>
        <taxon>Gammaproteobacteria</taxon>
        <taxon>Enterobacterales</taxon>
        <taxon>Budviciaceae</taxon>
        <taxon>Budvicia</taxon>
    </lineage>
</organism>
<proteinExistence type="predicted"/>
<evidence type="ECO:0000313" key="2">
    <source>
        <dbReference type="EMBL" id="VFS48062.1"/>
    </source>
</evidence>
<dbReference type="Proteomes" id="UP000373449">
    <property type="component" value="Unassembled WGS sequence"/>
</dbReference>
<sequence length="102" mass="10931">MSGQAHAGIDYIPREGTWLLDRGERVVDSRTNADLKQYLNNSNRSSGGSSISVNVPLSVQSQDSGNRSASVEDANLLAGLIKSKVYEIVTNEQRPGGLLSRG</sequence>
<evidence type="ECO:0000256" key="1">
    <source>
        <dbReference type="SAM" id="MobiDB-lite"/>
    </source>
</evidence>
<feature type="compositionally biased region" description="Low complexity" evidence="1">
    <location>
        <begin position="40"/>
        <end position="55"/>
    </location>
</feature>
<evidence type="ECO:0000313" key="3">
    <source>
        <dbReference type="Proteomes" id="UP000373449"/>
    </source>
</evidence>
<protein>
    <submittedName>
        <fullName evidence="2">Uncharacterized protein</fullName>
    </submittedName>
</protein>
<name>A0A484ZHW0_9GAMM</name>
<dbReference type="EMBL" id="CAADJA010000002">
    <property type="protein sequence ID" value="VFS48062.1"/>
    <property type="molecule type" value="Genomic_DNA"/>
</dbReference>
<dbReference type="AlphaFoldDB" id="A0A484ZHW0"/>
<reference evidence="2 3" key="1">
    <citation type="submission" date="2019-03" db="EMBL/GenBank/DDBJ databases">
        <authorList>
            <consortium name="Pathogen Informatics"/>
        </authorList>
    </citation>
    <scope>NUCLEOTIDE SEQUENCE [LARGE SCALE GENOMIC DNA]</scope>
    <source>
        <strain evidence="2 3">NCTC12282</strain>
    </source>
</reference>
<gene>
    <name evidence="2" type="ORF">NCTC12282_02975</name>
</gene>
<feature type="region of interest" description="Disordered" evidence="1">
    <location>
        <begin position="38"/>
        <end position="69"/>
    </location>
</feature>
<accession>A0A484ZHW0</accession>